<feature type="region of interest" description="Disordered" evidence="7">
    <location>
        <begin position="704"/>
        <end position="724"/>
    </location>
</feature>
<dbReference type="PANTHER" id="PTHR46453:SF5">
    <property type="entry name" value="PROTEIN KINASE C-BINDING PROTEIN 1 ISOFORM X1"/>
    <property type="match status" value="1"/>
</dbReference>
<dbReference type="InterPro" id="IPR001487">
    <property type="entry name" value="Bromodomain"/>
</dbReference>
<evidence type="ECO:0000256" key="1">
    <source>
        <dbReference type="ARBA" id="ARBA00022723"/>
    </source>
</evidence>
<dbReference type="PROSITE" id="PS50016">
    <property type="entry name" value="ZF_PHD_2"/>
    <property type="match status" value="1"/>
</dbReference>
<feature type="domain" description="PWWP" evidence="10">
    <location>
        <begin position="320"/>
        <end position="340"/>
    </location>
</feature>
<dbReference type="GO" id="GO:0005737">
    <property type="term" value="C:cytoplasm"/>
    <property type="evidence" value="ECO:0007669"/>
    <property type="project" value="TreeGrafter"/>
</dbReference>
<evidence type="ECO:0000256" key="6">
    <source>
        <dbReference type="PROSITE-ProRule" id="PRU00146"/>
    </source>
</evidence>
<feature type="region of interest" description="Disordered" evidence="7">
    <location>
        <begin position="386"/>
        <end position="434"/>
    </location>
</feature>
<dbReference type="Proteomes" id="UP000005408">
    <property type="component" value="Unassembled WGS sequence"/>
</dbReference>
<evidence type="ECO:0000313" key="12">
    <source>
        <dbReference type="Proteomes" id="UP000005408"/>
    </source>
</evidence>
<dbReference type="Pfam" id="PF00439">
    <property type="entry name" value="Bromodomain"/>
    <property type="match status" value="1"/>
</dbReference>
<feature type="compositionally biased region" description="Basic residues" evidence="7">
    <location>
        <begin position="413"/>
        <end position="429"/>
    </location>
</feature>
<keyword evidence="2 6" id="KW-0863">Zinc-finger</keyword>
<dbReference type="CDD" id="cd05508">
    <property type="entry name" value="Bromo_RACK7"/>
    <property type="match status" value="1"/>
</dbReference>
<dbReference type="PROSITE" id="PS50812">
    <property type="entry name" value="PWWP"/>
    <property type="match status" value="1"/>
</dbReference>
<name>A0A8W8NLU1_MAGGI</name>
<evidence type="ECO:0000259" key="8">
    <source>
        <dbReference type="PROSITE" id="PS50014"/>
    </source>
</evidence>
<evidence type="ECO:0000256" key="4">
    <source>
        <dbReference type="ARBA" id="ARBA00023117"/>
    </source>
</evidence>
<keyword evidence="3" id="KW-0862">Zinc</keyword>
<evidence type="ECO:0008006" key="13">
    <source>
        <dbReference type="Google" id="ProtNLM"/>
    </source>
</evidence>
<proteinExistence type="predicted"/>
<dbReference type="Gene3D" id="3.30.40.10">
    <property type="entry name" value="Zinc/RING finger domain, C3HC4 (zinc finger)"/>
    <property type="match status" value="1"/>
</dbReference>
<dbReference type="InterPro" id="IPR044075">
    <property type="entry name" value="PRKCBP1_PHD"/>
</dbReference>
<dbReference type="Gene3D" id="2.30.30.140">
    <property type="match status" value="1"/>
</dbReference>
<dbReference type="InterPro" id="IPR000313">
    <property type="entry name" value="PWWP_dom"/>
</dbReference>
<accession>A0A8W8NLU1</accession>
<dbReference type="InterPro" id="IPR019786">
    <property type="entry name" value="Zinc_finger_PHD-type_CS"/>
</dbReference>
<dbReference type="PRINTS" id="PR00503">
    <property type="entry name" value="BROMODOMAIN"/>
</dbReference>
<keyword evidence="1" id="KW-0479">Metal-binding</keyword>
<dbReference type="InterPro" id="IPR037967">
    <property type="entry name" value="ZMYND8_Bromo_dom"/>
</dbReference>
<reference evidence="11" key="1">
    <citation type="submission" date="2022-08" db="UniProtKB">
        <authorList>
            <consortium name="EnsemblMetazoa"/>
        </authorList>
    </citation>
    <scope>IDENTIFICATION</scope>
    <source>
        <strain evidence="11">05x7-T-G4-1.051#20</strain>
    </source>
</reference>
<dbReference type="PANTHER" id="PTHR46453">
    <property type="entry name" value="PROTEIN KINASE C-BINDING PROTEIN 1"/>
    <property type="match status" value="1"/>
</dbReference>
<feature type="region of interest" description="Disordered" evidence="7">
    <location>
        <begin position="69"/>
        <end position="122"/>
    </location>
</feature>
<keyword evidence="4 5" id="KW-0103">Bromodomain</keyword>
<evidence type="ECO:0000256" key="5">
    <source>
        <dbReference type="PROSITE-ProRule" id="PRU00035"/>
    </source>
</evidence>
<evidence type="ECO:0000259" key="10">
    <source>
        <dbReference type="PROSITE" id="PS50812"/>
    </source>
</evidence>
<evidence type="ECO:0000256" key="7">
    <source>
        <dbReference type="SAM" id="MobiDB-lite"/>
    </source>
</evidence>
<dbReference type="InterPro" id="IPR011011">
    <property type="entry name" value="Znf_FYVE_PHD"/>
</dbReference>
<feature type="domain" description="PHD-type" evidence="9">
    <location>
        <begin position="130"/>
        <end position="175"/>
    </location>
</feature>
<dbReference type="InterPro" id="IPR001965">
    <property type="entry name" value="Znf_PHD"/>
</dbReference>
<feature type="compositionally biased region" description="Basic and acidic residues" evidence="7">
    <location>
        <begin position="1"/>
        <end position="17"/>
    </location>
</feature>
<dbReference type="Gene3D" id="1.20.920.10">
    <property type="entry name" value="Bromodomain-like"/>
    <property type="match status" value="1"/>
</dbReference>
<evidence type="ECO:0000256" key="2">
    <source>
        <dbReference type="ARBA" id="ARBA00022771"/>
    </source>
</evidence>
<dbReference type="PROSITE" id="PS01359">
    <property type="entry name" value="ZF_PHD_1"/>
    <property type="match status" value="1"/>
</dbReference>
<dbReference type="InterPro" id="IPR019787">
    <property type="entry name" value="Znf_PHD-finger"/>
</dbReference>
<dbReference type="SMART" id="SM00297">
    <property type="entry name" value="BROMO"/>
    <property type="match status" value="1"/>
</dbReference>
<dbReference type="AlphaFoldDB" id="A0A8W8NLU1"/>
<dbReference type="SUPFAM" id="SSF57903">
    <property type="entry name" value="FYVE/PHD zinc finger"/>
    <property type="match status" value="1"/>
</dbReference>
<sequence>MSHRTDSLRSRADDIPLRRRPTSQTRERSREREKEKNEAEKAGGMRTRLSTGSIHLNGTTTIAVAREIENNQRLQGKSPKDVVESPVKRKKTTSEEKTSGVDVSSVGTNPPPKKRKIGRNDGSGEDNRNDYFCWLCHKEGTVICCELCPRVYHTKCLEVSGDLPKDWVCPECEKIMRAECVDTRSKAMSMITVETLCTLLKYALERMKHQGSDPFTKPVDLQAVPYYTDYIFNPMDLTQLEKNVKKKLYGCTEAFLADAKWILHNCIIFNGSAHKLTASAKMIIKICKHEMNEVELCPDCYLNSCIRKNDEWFSETCRTPHTLVWAKLKGYPFWPAKVMRYEPSKANSDNDSFEGFDSDAIREAEKRLAKKLNEVKAVTRANSATGSVSKDLNNNGNDQSECAPARPVASSKGTKRKKANGNKNKTKKTKKDDKLSGKDITNALVNMGQDEIDKFKELMGINDLIGCIYNLQQDSASTNQSIEHESISSENENQNEFDFFADNESEKDIELSDWAIPDWFSSDKKGKDIDSKLAEMVNTLCIKEGETSKIIEDNPRPANCNNLVAPRVNTDIWNILPKFAQSRDSGFQAVQKTIVAGITPILRIAEMMKTNDKFKEIRNLLKQSIIVLCNSIYQISQKRRFLMRRVLPSRFQDICNTSQPVSELLFGGDIQKKIKELSDFDKYKRDRPRNNSFYTNTRGRKNYPYNYNYGRGRGSNRPFLGGRNAYGREMRNVDRRGKNRF</sequence>
<dbReference type="SMART" id="SM00249">
    <property type="entry name" value="PHD"/>
    <property type="match status" value="1"/>
</dbReference>
<organism evidence="11 12">
    <name type="scientific">Magallana gigas</name>
    <name type="common">Pacific oyster</name>
    <name type="synonym">Crassostrea gigas</name>
    <dbReference type="NCBI Taxonomy" id="29159"/>
    <lineage>
        <taxon>Eukaryota</taxon>
        <taxon>Metazoa</taxon>
        <taxon>Spiralia</taxon>
        <taxon>Lophotrochozoa</taxon>
        <taxon>Mollusca</taxon>
        <taxon>Bivalvia</taxon>
        <taxon>Autobranchia</taxon>
        <taxon>Pteriomorphia</taxon>
        <taxon>Ostreida</taxon>
        <taxon>Ostreoidea</taxon>
        <taxon>Ostreidae</taxon>
        <taxon>Magallana</taxon>
    </lineage>
</organism>
<feature type="compositionally biased region" description="Basic and acidic residues" evidence="7">
    <location>
        <begin position="25"/>
        <end position="43"/>
    </location>
</feature>
<evidence type="ECO:0000259" key="9">
    <source>
        <dbReference type="PROSITE" id="PS50016"/>
    </source>
</evidence>
<feature type="compositionally biased region" description="Polar residues" evidence="7">
    <location>
        <begin position="386"/>
        <end position="400"/>
    </location>
</feature>
<dbReference type="SUPFAM" id="SSF47370">
    <property type="entry name" value="Bromodomain"/>
    <property type="match status" value="1"/>
</dbReference>
<dbReference type="GO" id="GO:0005634">
    <property type="term" value="C:nucleus"/>
    <property type="evidence" value="ECO:0007669"/>
    <property type="project" value="TreeGrafter"/>
</dbReference>
<dbReference type="CDD" id="cd15538">
    <property type="entry name" value="PHD_PRKCBP1"/>
    <property type="match status" value="1"/>
</dbReference>
<feature type="domain" description="Bromo" evidence="8">
    <location>
        <begin position="207"/>
        <end position="277"/>
    </location>
</feature>
<dbReference type="InterPro" id="IPR036427">
    <property type="entry name" value="Bromodomain-like_sf"/>
</dbReference>
<feature type="compositionally biased region" description="Basic and acidic residues" evidence="7">
    <location>
        <begin position="78"/>
        <end position="99"/>
    </location>
</feature>
<dbReference type="SUPFAM" id="SSF63748">
    <property type="entry name" value="Tudor/PWWP/MBT"/>
    <property type="match status" value="1"/>
</dbReference>
<dbReference type="GO" id="GO:0008270">
    <property type="term" value="F:zinc ion binding"/>
    <property type="evidence" value="ECO:0007669"/>
    <property type="project" value="UniProtKB-KW"/>
</dbReference>
<feature type="region of interest" description="Disordered" evidence="7">
    <location>
        <begin position="1"/>
        <end position="55"/>
    </location>
</feature>
<dbReference type="InterPro" id="IPR013083">
    <property type="entry name" value="Znf_RING/FYVE/PHD"/>
</dbReference>
<evidence type="ECO:0000256" key="3">
    <source>
        <dbReference type="ARBA" id="ARBA00022833"/>
    </source>
</evidence>
<dbReference type="Pfam" id="PF00855">
    <property type="entry name" value="PWWP"/>
    <property type="match status" value="1"/>
</dbReference>
<keyword evidence="12" id="KW-1185">Reference proteome</keyword>
<dbReference type="EnsemblMetazoa" id="G6807.1">
    <property type="protein sequence ID" value="G6807.1:cds"/>
    <property type="gene ID" value="G6807"/>
</dbReference>
<protein>
    <recommendedName>
        <fullName evidence="13">Protein kinase C-binding protein 1</fullName>
    </recommendedName>
</protein>
<evidence type="ECO:0000313" key="11">
    <source>
        <dbReference type="EnsemblMetazoa" id="G6807.1:cds"/>
    </source>
</evidence>
<dbReference type="PROSITE" id="PS50014">
    <property type="entry name" value="BROMODOMAIN_2"/>
    <property type="match status" value="1"/>
</dbReference>
<dbReference type="GO" id="GO:0003714">
    <property type="term" value="F:transcription corepressor activity"/>
    <property type="evidence" value="ECO:0007669"/>
    <property type="project" value="TreeGrafter"/>
</dbReference>